<dbReference type="AlphaFoldDB" id="A0A850Q857"/>
<dbReference type="EMBL" id="JABCJE010000013">
    <property type="protein sequence ID" value="NVO25336.1"/>
    <property type="molecule type" value="Genomic_DNA"/>
</dbReference>
<evidence type="ECO:0000313" key="1">
    <source>
        <dbReference type="EMBL" id="NVO25336.1"/>
    </source>
</evidence>
<accession>A0A850Q857</accession>
<name>A0A850Q857_9RHOB</name>
<sequence>MARLEAALLQVAVLMERQPKFVLIFVRLEAELSAAQEAEVNGPLARAKALRDQQARKDVRRTQRTNVIALAQARS</sequence>
<dbReference type="RefSeq" id="WP_177158877.1">
    <property type="nucleotide sequence ID" value="NZ_JABCJE010000013.1"/>
</dbReference>
<reference evidence="1 2" key="1">
    <citation type="submission" date="2020-04" db="EMBL/GenBank/DDBJ databases">
        <title>Donghicola sp., a member of the Rhodobacteraceae family isolated from mangrove forest in Thailand.</title>
        <authorList>
            <person name="Charoenyingcharoen P."/>
            <person name="Yukphan P."/>
        </authorList>
    </citation>
    <scope>NUCLEOTIDE SEQUENCE [LARGE SCALE GENOMIC DNA]</scope>
    <source>
        <strain evidence="1 2">B5-SW-15</strain>
    </source>
</reference>
<organism evidence="1 2">
    <name type="scientific">Donghicola mangrovi</name>
    <dbReference type="NCBI Taxonomy" id="2729614"/>
    <lineage>
        <taxon>Bacteria</taxon>
        <taxon>Pseudomonadati</taxon>
        <taxon>Pseudomonadota</taxon>
        <taxon>Alphaproteobacteria</taxon>
        <taxon>Rhodobacterales</taxon>
        <taxon>Roseobacteraceae</taxon>
        <taxon>Donghicola</taxon>
    </lineage>
</organism>
<proteinExistence type="predicted"/>
<gene>
    <name evidence="1" type="ORF">HJ536_18415</name>
</gene>
<evidence type="ECO:0000313" key="2">
    <source>
        <dbReference type="Proteomes" id="UP000592216"/>
    </source>
</evidence>
<comment type="caution">
    <text evidence="1">The sequence shown here is derived from an EMBL/GenBank/DDBJ whole genome shotgun (WGS) entry which is preliminary data.</text>
</comment>
<dbReference type="Proteomes" id="UP000592216">
    <property type="component" value="Unassembled WGS sequence"/>
</dbReference>
<protein>
    <submittedName>
        <fullName evidence="1">Uncharacterized protein</fullName>
    </submittedName>
</protein>